<proteinExistence type="predicted"/>
<dbReference type="Proteomes" id="UP001470230">
    <property type="component" value="Unassembled WGS sequence"/>
</dbReference>
<dbReference type="InterPro" id="IPR036388">
    <property type="entry name" value="WH-like_DNA-bd_sf"/>
</dbReference>
<feature type="domain" description="Initiator binding" evidence="2">
    <location>
        <begin position="196"/>
        <end position="290"/>
    </location>
</feature>
<dbReference type="Gene3D" id="1.10.10.10">
    <property type="entry name" value="Winged helix-like DNA-binding domain superfamily/Winged helix DNA-binding domain"/>
    <property type="match status" value="1"/>
</dbReference>
<keyword evidence="4" id="KW-1185">Reference proteome</keyword>
<organism evidence="3 4">
    <name type="scientific">Tritrichomonas musculus</name>
    <dbReference type="NCBI Taxonomy" id="1915356"/>
    <lineage>
        <taxon>Eukaryota</taxon>
        <taxon>Metamonada</taxon>
        <taxon>Parabasalia</taxon>
        <taxon>Tritrichomonadida</taxon>
        <taxon>Tritrichomonadidae</taxon>
        <taxon>Tritrichomonas</taxon>
    </lineage>
</organism>
<protein>
    <recommendedName>
        <fullName evidence="2">Initiator binding domain-containing protein</fullName>
    </recommendedName>
</protein>
<evidence type="ECO:0000259" key="2">
    <source>
        <dbReference type="Pfam" id="PF10416"/>
    </source>
</evidence>
<feature type="compositionally biased region" description="Low complexity" evidence="1">
    <location>
        <begin position="34"/>
        <end position="51"/>
    </location>
</feature>
<dbReference type="InterPro" id="IPR018845">
    <property type="entry name" value="Initiator-bd"/>
</dbReference>
<evidence type="ECO:0000313" key="4">
    <source>
        <dbReference type="Proteomes" id="UP001470230"/>
    </source>
</evidence>
<dbReference type="Pfam" id="PF10416">
    <property type="entry name" value="IBD"/>
    <property type="match status" value="1"/>
</dbReference>
<reference evidence="3 4" key="1">
    <citation type="submission" date="2024-04" db="EMBL/GenBank/DDBJ databases">
        <title>Tritrichomonas musculus Genome.</title>
        <authorList>
            <person name="Alves-Ferreira E."/>
            <person name="Grigg M."/>
            <person name="Lorenzi H."/>
            <person name="Galac M."/>
        </authorList>
    </citation>
    <scope>NUCLEOTIDE SEQUENCE [LARGE SCALE GENOMIC DNA]</scope>
    <source>
        <strain evidence="3 4">EAF2021</strain>
    </source>
</reference>
<name>A0ABR2KCS8_9EUKA</name>
<feature type="region of interest" description="Disordered" evidence="1">
    <location>
        <begin position="1"/>
        <end position="51"/>
    </location>
</feature>
<evidence type="ECO:0000313" key="3">
    <source>
        <dbReference type="EMBL" id="KAK8888687.1"/>
    </source>
</evidence>
<comment type="caution">
    <text evidence="3">The sequence shown here is derived from an EMBL/GenBank/DDBJ whole genome shotgun (WGS) entry which is preliminary data.</text>
</comment>
<gene>
    <name evidence="3" type="ORF">M9Y10_033421</name>
</gene>
<evidence type="ECO:0000256" key="1">
    <source>
        <dbReference type="SAM" id="MobiDB-lite"/>
    </source>
</evidence>
<accession>A0ABR2KCS8</accession>
<sequence>MKESEQPAPPMPPTQQHKHFMTLGGGMGLPQKKLSLGQGSLSPSTLSSSFSIPREQTPISHLPDIYTTCPELRKFKTFMILSPNNNNNNNDDTDVIKIKDPIKPHPQPPADQTAFQQPQIQLPQQPLQQQPQNKPTMPRPFVPNPSTPVIFPFQRCPFPFQPFPVFQIFDPNAPVLRPHELGFVPKSEWPPQVFSLWDLRQMYFTRRNGAGRRFDFKLYNALLITKVFPPAYSFIGAMWVGPTLMKINSQTFAQLLGIHAVQGGLFHKQGNFSRHGFQQVQKQSQQAMQLNIDLRDVDDYNVRLFTDQLNRFSRDTEFVITDSLPTLNDEDEEEDANATN</sequence>
<dbReference type="EMBL" id="JAPFFF010000005">
    <property type="protein sequence ID" value="KAK8888687.1"/>
    <property type="molecule type" value="Genomic_DNA"/>
</dbReference>